<evidence type="ECO:0000313" key="2">
    <source>
        <dbReference type="Proteomes" id="UP000017836"/>
    </source>
</evidence>
<dbReference type="Gramene" id="ERN12152">
    <property type="protein sequence ID" value="ERN12152"/>
    <property type="gene ID" value="AMTR_s00034p00027260"/>
</dbReference>
<dbReference type="EMBL" id="KI392616">
    <property type="protein sequence ID" value="ERN12152.1"/>
    <property type="molecule type" value="Genomic_DNA"/>
</dbReference>
<gene>
    <name evidence="1" type="ORF">AMTR_s00034p00027260</name>
</gene>
<keyword evidence="2" id="KW-1185">Reference proteome</keyword>
<protein>
    <submittedName>
        <fullName evidence="1">Uncharacterized protein</fullName>
    </submittedName>
</protein>
<dbReference type="HOGENOM" id="CLU_2625253_0_0_1"/>
<dbReference type="AlphaFoldDB" id="W1PQ49"/>
<reference evidence="2" key="1">
    <citation type="journal article" date="2013" name="Science">
        <title>The Amborella genome and the evolution of flowering plants.</title>
        <authorList>
            <consortium name="Amborella Genome Project"/>
        </authorList>
    </citation>
    <scope>NUCLEOTIDE SEQUENCE [LARGE SCALE GENOMIC DNA]</scope>
</reference>
<sequence>MLASIDLAPASDRILIRKIDSPSRSWPFSSIHIFLQVSANLNRVTSTSKMRKTFFSTIEPIAIVVIVLCSGKQVLCLV</sequence>
<name>W1PQ49_AMBTC</name>
<organism evidence="1 2">
    <name type="scientific">Amborella trichopoda</name>
    <dbReference type="NCBI Taxonomy" id="13333"/>
    <lineage>
        <taxon>Eukaryota</taxon>
        <taxon>Viridiplantae</taxon>
        <taxon>Streptophyta</taxon>
        <taxon>Embryophyta</taxon>
        <taxon>Tracheophyta</taxon>
        <taxon>Spermatophyta</taxon>
        <taxon>Magnoliopsida</taxon>
        <taxon>Amborellales</taxon>
        <taxon>Amborellaceae</taxon>
        <taxon>Amborella</taxon>
    </lineage>
</organism>
<dbReference type="Proteomes" id="UP000017836">
    <property type="component" value="Unassembled WGS sequence"/>
</dbReference>
<evidence type="ECO:0000313" key="1">
    <source>
        <dbReference type="EMBL" id="ERN12152.1"/>
    </source>
</evidence>
<accession>W1PQ49</accession>
<proteinExistence type="predicted"/>